<dbReference type="Pfam" id="PF05406">
    <property type="entry name" value="WGR"/>
    <property type="match status" value="1"/>
</dbReference>
<dbReference type="RefSeq" id="WP_011734181.1">
    <property type="nucleotide sequence ID" value="NC_008609.1"/>
</dbReference>
<dbReference type="InterPro" id="IPR008893">
    <property type="entry name" value="WGR_domain"/>
</dbReference>
<dbReference type="InterPro" id="IPR049809">
    <property type="entry name" value="YehF/YfeS-like_WGR"/>
</dbReference>
<organism evidence="2 3">
    <name type="scientific">Pelobacter propionicus (strain DSM 2379 / NBRC 103807 / OttBd1)</name>
    <dbReference type="NCBI Taxonomy" id="338966"/>
    <lineage>
        <taxon>Bacteria</taxon>
        <taxon>Pseudomonadati</taxon>
        <taxon>Thermodesulfobacteriota</taxon>
        <taxon>Desulfuromonadia</taxon>
        <taxon>Desulfuromonadales</taxon>
        <taxon>Desulfuromonadaceae</taxon>
        <taxon>Pelobacter</taxon>
    </lineage>
</organism>
<evidence type="ECO:0000259" key="1">
    <source>
        <dbReference type="PROSITE" id="PS51977"/>
    </source>
</evidence>
<sequence>MPVTSRFTGYCRCQLVLINPAMNRRRIYFLEICQGLFNVVLFRAWGRIGYRVRCKEEWYVHIEDAIKEANRLYREKTRKGYQETSHYG</sequence>
<protein>
    <submittedName>
        <fullName evidence="2">WGR domain protein</fullName>
    </submittedName>
</protein>
<dbReference type="Proteomes" id="UP000006732">
    <property type="component" value="Chromosome"/>
</dbReference>
<evidence type="ECO:0000313" key="2">
    <source>
        <dbReference type="EMBL" id="ABK97867.1"/>
    </source>
</evidence>
<dbReference type="AlphaFoldDB" id="A1AKJ7"/>
<proteinExistence type="predicted"/>
<dbReference type="KEGG" id="ppd:Ppro_0231"/>
<keyword evidence="3" id="KW-1185">Reference proteome</keyword>
<dbReference type="SMART" id="SM00773">
    <property type="entry name" value="WGR"/>
    <property type="match status" value="1"/>
</dbReference>
<name>A1AKJ7_PELPD</name>
<dbReference type="Gene3D" id="2.20.140.10">
    <property type="entry name" value="WGR domain"/>
    <property type="match status" value="1"/>
</dbReference>
<dbReference type="HOGENOM" id="CLU_155888_0_1_7"/>
<dbReference type="CDD" id="cd07996">
    <property type="entry name" value="WGR_MMR_like"/>
    <property type="match status" value="1"/>
</dbReference>
<evidence type="ECO:0000313" key="3">
    <source>
        <dbReference type="Proteomes" id="UP000006732"/>
    </source>
</evidence>
<dbReference type="STRING" id="338966.Ppro_0231"/>
<dbReference type="EMBL" id="CP000482">
    <property type="protein sequence ID" value="ABK97867.1"/>
    <property type="molecule type" value="Genomic_DNA"/>
</dbReference>
<gene>
    <name evidence="2" type="ordered locus">Ppro_0231</name>
</gene>
<feature type="domain" description="WGR" evidence="1">
    <location>
        <begin position="6"/>
        <end position="88"/>
    </location>
</feature>
<dbReference type="PROSITE" id="PS51977">
    <property type="entry name" value="WGR"/>
    <property type="match status" value="1"/>
</dbReference>
<accession>A1AKJ7</accession>
<dbReference type="SUPFAM" id="SSF142921">
    <property type="entry name" value="WGR domain-like"/>
    <property type="match status" value="1"/>
</dbReference>
<dbReference type="InterPro" id="IPR036930">
    <property type="entry name" value="WGR_dom_sf"/>
</dbReference>
<dbReference type="OrthoDB" id="5405642at2"/>
<reference evidence="2 3" key="1">
    <citation type="submission" date="2006-10" db="EMBL/GenBank/DDBJ databases">
        <title>Complete sequence of chromosome of Pelobacter propionicus DSM 2379.</title>
        <authorList>
            <consortium name="US DOE Joint Genome Institute"/>
            <person name="Copeland A."/>
            <person name="Lucas S."/>
            <person name="Lapidus A."/>
            <person name="Barry K."/>
            <person name="Detter J.C."/>
            <person name="Glavina del Rio T."/>
            <person name="Hammon N."/>
            <person name="Israni S."/>
            <person name="Dalin E."/>
            <person name="Tice H."/>
            <person name="Pitluck S."/>
            <person name="Saunders E."/>
            <person name="Brettin T."/>
            <person name="Bruce D."/>
            <person name="Han C."/>
            <person name="Tapia R."/>
            <person name="Schmutz J."/>
            <person name="Larimer F."/>
            <person name="Land M."/>
            <person name="Hauser L."/>
            <person name="Kyrpides N."/>
            <person name="Kim E."/>
            <person name="Lovley D."/>
            <person name="Richardson P."/>
        </authorList>
    </citation>
    <scope>NUCLEOTIDE SEQUENCE [LARGE SCALE GENOMIC DNA]</scope>
    <source>
        <strain evidence="3">DSM 2379 / NBRC 103807 / OttBd1</strain>
    </source>
</reference>
<dbReference type="eggNOG" id="COG3831">
    <property type="taxonomic scope" value="Bacteria"/>
</dbReference>